<gene>
    <name evidence="6" type="ORF">M8013_22820</name>
</gene>
<dbReference type="InterPro" id="IPR001845">
    <property type="entry name" value="HTH_ArsR_DNA-bd_dom"/>
</dbReference>
<dbReference type="AlphaFoldDB" id="A0A9J6QMJ7"/>
<keyword evidence="3" id="KW-0804">Transcription</keyword>
<dbReference type="Gene3D" id="1.10.10.10">
    <property type="entry name" value="Winged helix-like DNA-binding domain superfamily/Winged helix DNA-binding domain"/>
    <property type="match status" value="1"/>
</dbReference>
<dbReference type="PROSITE" id="PS50987">
    <property type="entry name" value="HTH_ARSR_2"/>
    <property type="match status" value="1"/>
</dbReference>
<evidence type="ECO:0000256" key="1">
    <source>
        <dbReference type="ARBA" id="ARBA00023015"/>
    </source>
</evidence>
<accession>A0A9J6QMJ7</accession>
<dbReference type="InterPro" id="IPR037171">
    <property type="entry name" value="NagB/RpiA_transferase-like"/>
</dbReference>
<name>A0A9J6QMJ7_9ENTR</name>
<dbReference type="PROSITE" id="PS51000">
    <property type="entry name" value="HTH_DEOR_2"/>
    <property type="match status" value="1"/>
</dbReference>
<dbReference type="EMBL" id="JAMGZJ010000078">
    <property type="protein sequence ID" value="MCU6671555.1"/>
    <property type="molecule type" value="Genomic_DNA"/>
</dbReference>
<dbReference type="PRINTS" id="PR00037">
    <property type="entry name" value="HTHLACR"/>
</dbReference>
<evidence type="ECO:0000256" key="3">
    <source>
        <dbReference type="ARBA" id="ARBA00023163"/>
    </source>
</evidence>
<sequence>MLPDERRIYIYSYLHQHAHAAISDLVKLLNVSHMTIRRDLKDMENEGKVSLISGGAKLNDALIQELPYIEKAMLHHSVKRNIGRVADSLIEPGSVVYLDAGTTTYEIARLIASKMKKLTVITNDFMIAEFLMSAPLIELYHTGGRVDARNRSSVGHSAARFIREHNIDIAFISSSSWDAERGISTPDEGKMLVKHAVLASSRRKVLVSDSSKYGKYGMFHICALEEVDDVICDNHLPVEVIHQLQQLNLRLHPVSSDVQKNP</sequence>
<dbReference type="Pfam" id="PF08220">
    <property type="entry name" value="HTH_DeoR"/>
    <property type="match status" value="1"/>
</dbReference>
<keyword evidence="1" id="KW-0805">Transcription regulation</keyword>
<keyword evidence="2 6" id="KW-0238">DNA-binding</keyword>
<dbReference type="SUPFAM" id="SSF100950">
    <property type="entry name" value="NagB/RpiA/CoA transferase-like"/>
    <property type="match status" value="1"/>
</dbReference>
<feature type="domain" description="HTH arsR-type" evidence="4">
    <location>
        <begin position="1"/>
        <end position="81"/>
    </location>
</feature>
<proteinExistence type="predicted"/>
<dbReference type="Pfam" id="PF00455">
    <property type="entry name" value="DeoRC"/>
    <property type="match status" value="1"/>
</dbReference>
<dbReference type="GO" id="GO:0003700">
    <property type="term" value="F:DNA-binding transcription factor activity"/>
    <property type="evidence" value="ECO:0007669"/>
    <property type="project" value="InterPro"/>
</dbReference>
<dbReference type="Proteomes" id="UP001061282">
    <property type="component" value="Unassembled WGS sequence"/>
</dbReference>
<evidence type="ECO:0000256" key="2">
    <source>
        <dbReference type="ARBA" id="ARBA00023125"/>
    </source>
</evidence>
<reference evidence="6" key="1">
    <citation type="submission" date="2022-05" db="EMBL/GenBank/DDBJ databases">
        <title>Description of a novel species of Leclercia; Leclercia tamurae and the Proposal for a Novel Genus Silvania gen. nov. Containing Two Novel Species Silvania hatchlandensis sp. nov. and Silvania confinis sp. nov. Isolated from the Rhizosphere of Oak.</title>
        <authorList>
            <person name="Maddock D.W."/>
            <person name="Brady C.L."/>
            <person name="Denman S."/>
            <person name="Arnold D."/>
        </authorList>
    </citation>
    <scope>NUCLEOTIDE SEQUENCE</scope>
    <source>
        <strain evidence="6">H4N4</strain>
    </source>
</reference>
<dbReference type="GO" id="GO:0003677">
    <property type="term" value="F:DNA binding"/>
    <property type="evidence" value="ECO:0007669"/>
    <property type="project" value="UniProtKB-KW"/>
</dbReference>
<dbReference type="PANTHER" id="PTHR30363">
    <property type="entry name" value="HTH-TYPE TRANSCRIPTIONAL REGULATOR SRLR-RELATED"/>
    <property type="match status" value="1"/>
</dbReference>
<dbReference type="RefSeq" id="WP_271270025.1">
    <property type="nucleotide sequence ID" value="NZ_JAMGZJ010000078.1"/>
</dbReference>
<evidence type="ECO:0000259" key="4">
    <source>
        <dbReference type="PROSITE" id="PS50987"/>
    </source>
</evidence>
<dbReference type="InterPro" id="IPR050313">
    <property type="entry name" value="Carb_Metab_HTH_regulators"/>
</dbReference>
<dbReference type="SMART" id="SM01134">
    <property type="entry name" value="DeoRC"/>
    <property type="match status" value="1"/>
</dbReference>
<dbReference type="InterPro" id="IPR018356">
    <property type="entry name" value="Tscrpt_reg_HTH_DeoR_CS"/>
</dbReference>
<dbReference type="SMART" id="SM00420">
    <property type="entry name" value="HTH_DEOR"/>
    <property type="match status" value="1"/>
</dbReference>
<keyword evidence="7" id="KW-1185">Reference proteome</keyword>
<evidence type="ECO:0000259" key="5">
    <source>
        <dbReference type="PROSITE" id="PS51000"/>
    </source>
</evidence>
<comment type="caution">
    <text evidence="6">The sequence shown here is derived from an EMBL/GenBank/DDBJ whole genome shotgun (WGS) entry which is preliminary data.</text>
</comment>
<protein>
    <submittedName>
        <fullName evidence="6">DeoR/GlpR family DNA-binding transcription regulator</fullName>
    </submittedName>
</protein>
<dbReference type="PROSITE" id="PS00894">
    <property type="entry name" value="HTH_DEOR_1"/>
    <property type="match status" value="1"/>
</dbReference>
<dbReference type="InterPro" id="IPR036388">
    <property type="entry name" value="WH-like_DNA-bd_sf"/>
</dbReference>
<evidence type="ECO:0000313" key="6">
    <source>
        <dbReference type="EMBL" id="MCU6671555.1"/>
    </source>
</evidence>
<dbReference type="Gene3D" id="3.40.50.1360">
    <property type="match status" value="1"/>
</dbReference>
<evidence type="ECO:0000313" key="7">
    <source>
        <dbReference type="Proteomes" id="UP001061282"/>
    </source>
</evidence>
<dbReference type="PANTHER" id="PTHR30363:SF58">
    <property type="entry name" value="REGULATORY PROTEIN, DEOR FAMILY"/>
    <property type="match status" value="1"/>
</dbReference>
<dbReference type="InterPro" id="IPR036390">
    <property type="entry name" value="WH_DNA-bd_sf"/>
</dbReference>
<dbReference type="InterPro" id="IPR014036">
    <property type="entry name" value="DeoR-like_C"/>
</dbReference>
<feature type="domain" description="HTH deoR-type" evidence="5">
    <location>
        <begin position="3"/>
        <end position="58"/>
    </location>
</feature>
<organism evidence="6 7">
    <name type="scientific">Silvania confinis</name>
    <dbReference type="NCBI Taxonomy" id="2926470"/>
    <lineage>
        <taxon>Bacteria</taxon>
        <taxon>Pseudomonadati</taxon>
        <taxon>Pseudomonadota</taxon>
        <taxon>Gammaproteobacteria</taxon>
        <taxon>Enterobacterales</taxon>
        <taxon>Enterobacteriaceae</taxon>
        <taxon>Silvania</taxon>
    </lineage>
</organism>
<dbReference type="SUPFAM" id="SSF46785">
    <property type="entry name" value="Winged helix' DNA-binding domain"/>
    <property type="match status" value="1"/>
</dbReference>
<dbReference type="InterPro" id="IPR001034">
    <property type="entry name" value="DeoR_HTH"/>
</dbReference>